<dbReference type="GO" id="GO:0005829">
    <property type="term" value="C:cytosol"/>
    <property type="evidence" value="ECO:0007669"/>
    <property type="project" value="TreeGrafter"/>
</dbReference>
<dbReference type="SMART" id="SM00322">
    <property type="entry name" value="KH"/>
    <property type="match status" value="1"/>
</dbReference>
<dbReference type="HAMAP" id="MF_01595">
    <property type="entry name" value="PNPase"/>
    <property type="match status" value="1"/>
</dbReference>
<dbReference type="Pfam" id="PF00575">
    <property type="entry name" value="S1"/>
    <property type="match status" value="2"/>
</dbReference>
<keyword evidence="5 8" id="KW-0479">Metal-binding</keyword>
<dbReference type="SUPFAM" id="SSF50249">
    <property type="entry name" value="Nucleic acid-binding proteins"/>
    <property type="match status" value="2"/>
</dbReference>
<dbReference type="CDD" id="cd11364">
    <property type="entry name" value="RNase_PH_PNPase_2"/>
    <property type="match status" value="1"/>
</dbReference>
<feature type="domain" description="S1 motif" evidence="9">
    <location>
        <begin position="626"/>
        <end position="696"/>
    </location>
</feature>
<gene>
    <name evidence="8 10" type="primary">pnp</name>
    <name evidence="10" type="ORF">BARAN1_0282</name>
</gene>
<feature type="domain" description="S1 motif" evidence="9">
    <location>
        <begin position="703"/>
        <end position="769"/>
    </location>
</feature>
<evidence type="ECO:0000256" key="4">
    <source>
        <dbReference type="ARBA" id="ARBA00022695"/>
    </source>
</evidence>
<dbReference type="InterPro" id="IPR015848">
    <property type="entry name" value="PNPase_PH_RNA-bd_bac/org-type"/>
</dbReference>
<dbReference type="Pfam" id="PF03725">
    <property type="entry name" value="RNase_PH_C"/>
    <property type="match status" value="2"/>
</dbReference>
<dbReference type="SUPFAM" id="SSF54211">
    <property type="entry name" value="Ribosomal protein S5 domain 2-like"/>
    <property type="match status" value="2"/>
</dbReference>
<comment type="cofactor">
    <cofactor evidence="8">
        <name>Mg(2+)</name>
        <dbReference type="ChEBI" id="CHEBI:18420"/>
    </cofactor>
</comment>
<dbReference type="InterPro" id="IPR004088">
    <property type="entry name" value="KH_dom_type_1"/>
</dbReference>
<dbReference type="InterPro" id="IPR001247">
    <property type="entry name" value="ExoRNase_PH_dom1"/>
</dbReference>
<dbReference type="InterPro" id="IPR012340">
    <property type="entry name" value="NA-bd_OB-fold"/>
</dbReference>
<dbReference type="InterPro" id="IPR027408">
    <property type="entry name" value="PNPase/RNase_PH_dom_sf"/>
</dbReference>
<dbReference type="Gene3D" id="2.40.50.140">
    <property type="entry name" value="Nucleic acid-binding proteins"/>
    <property type="match status" value="2"/>
</dbReference>
<evidence type="ECO:0000313" key="11">
    <source>
        <dbReference type="Proteomes" id="UP000249818"/>
    </source>
</evidence>
<proteinExistence type="inferred from homology"/>
<dbReference type="Pfam" id="PF00013">
    <property type="entry name" value="KH_1"/>
    <property type="match status" value="1"/>
</dbReference>
<dbReference type="GO" id="GO:0006402">
    <property type="term" value="P:mRNA catabolic process"/>
    <property type="evidence" value="ECO:0007669"/>
    <property type="project" value="UniProtKB-UniRule"/>
</dbReference>
<evidence type="ECO:0000256" key="8">
    <source>
        <dbReference type="HAMAP-Rule" id="MF_01595"/>
    </source>
</evidence>
<comment type="similarity">
    <text evidence="1 8">Belongs to the polyribonucleotide nucleotidyltransferase family.</text>
</comment>
<dbReference type="Pfam" id="PF01138">
    <property type="entry name" value="RNase_PH"/>
    <property type="match status" value="2"/>
</dbReference>
<comment type="subcellular location">
    <subcellularLocation>
        <location evidence="8">Cytoplasm</location>
    </subcellularLocation>
</comment>
<dbReference type="Proteomes" id="UP000249818">
    <property type="component" value="Chromosome BARAN1"/>
</dbReference>
<sequence length="779" mass="84320">MPQVEMMLGGKALRLESGTIARQADAAVLATWGDTKVLVTVVCQPTTQELDYFPLRVDFEERFYAGGKIPGGFFKREGRPSDDAVLAARLIDRPIRPLFPDGYREEVHIVATVLSAERDAPPDVVGLLGASAALMISPAPFAGPVAAVRLGMDEERIVVHPTDDVREGGRMDIVVAGTRSTVTMVEGHLREVADEQVVEAIEAAHAVIRELIAFQEKFVAQHTIAKRTAAVPTAEILDVRGKVRELVWPRLPELRAAPTKLARERMAQTLATEAAAAVTAGYPEEKQAMIAALVTQLFDDVYREFVRQAILDRGERMDGRRLNEIRPISIQVGLLPRVHGSALFTRGETQSLGTCTLGATRRDAQIVDLMMEEGLKRFMVHYNFPPYATGEAGRIGSPSRRAIGHGRLAEGALLAVLPSEDDFPYIIRVVSEITESNGSSSMASVCSGSLAMMDAGVPLKRPVAGVAMGLVGDEATGKYVILTDILGLEDHYGDMDFKVAGTREGVTAFQLDVKTGGITPDLMRQAMAQARQARLAILDQMDAVLPKPRPSLSPYAPCLDVVKVNPEKIGAIIGPGGRVIRKLQEDTGTEIDIEDDGTVKIVGDSADAVGLARQAIEELTAEVEVGMTFHAKVVRTAPFGAFVELRPGVDALVHISNLSDGYVKKVEDVVRVGDEILVEVIETDENGRIRCKVVQEKPQLKVGDIISGQVTNVVDYGVFVEIAPGVRGLVHKSRLGTQAEPAEVAKKGDRMLVEIMEIEEQGRYKLRRVVPTEPSAPSA</sequence>
<dbReference type="NCBIfam" id="NF008805">
    <property type="entry name" value="PRK11824.1"/>
    <property type="match status" value="1"/>
</dbReference>
<protein>
    <recommendedName>
        <fullName evidence="8">Polyribonucleotide nucleotidyltransferase</fullName>
        <ecNumber evidence="8">2.7.7.8</ecNumber>
    </recommendedName>
    <alternativeName>
        <fullName evidence="8">Polynucleotide phosphorylase</fullName>
        <shortName evidence="8">PNPase</shortName>
    </alternativeName>
</protein>
<evidence type="ECO:0000313" key="10">
    <source>
        <dbReference type="EMBL" id="SQD92307.1"/>
    </source>
</evidence>
<dbReference type="GO" id="GO:0004654">
    <property type="term" value="F:polyribonucleotide nucleotidyltransferase activity"/>
    <property type="evidence" value="ECO:0007669"/>
    <property type="project" value="UniProtKB-UniRule"/>
</dbReference>
<comment type="catalytic activity">
    <reaction evidence="8">
        <text>RNA(n+1) + phosphate = RNA(n) + a ribonucleoside 5'-diphosphate</text>
        <dbReference type="Rhea" id="RHEA:22096"/>
        <dbReference type="Rhea" id="RHEA-COMP:14527"/>
        <dbReference type="Rhea" id="RHEA-COMP:17342"/>
        <dbReference type="ChEBI" id="CHEBI:43474"/>
        <dbReference type="ChEBI" id="CHEBI:57930"/>
        <dbReference type="ChEBI" id="CHEBI:140395"/>
        <dbReference type="EC" id="2.7.7.8"/>
    </reaction>
</comment>
<evidence type="ECO:0000256" key="3">
    <source>
        <dbReference type="ARBA" id="ARBA00022679"/>
    </source>
</evidence>
<dbReference type="PROSITE" id="PS50084">
    <property type="entry name" value="KH_TYPE_1"/>
    <property type="match status" value="1"/>
</dbReference>
<keyword evidence="4 8" id="KW-0548">Nucleotidyltransferase</keyword>
<reference evidence="11" key="1">
    <citation type="submission" date="2018-05" db="EMBL/GenBank/DDBJ databases">
        <authorList>
            <person name="Hao L."/>
        </authorList>
    </citation>
    <scope>NUCLEOTIDE SEQUENCE [LARGE SCALE GENOMIC DNA]</scope>
</reference>
<dbReference type="FunFam" id="3.30.1370.10:FF:000001">
    <property type="entry name" value="Polyribonucleotide nucleotidyltransferase"/>
    <property type="match status" value="1"/>
</dbReference>
<dbReference type="GO" id="GO:0003723">
    <property type="term" value="F:RNA binding"/>
    <property type="evidence" value="ECO:0007669"/>
    <property type="project" value="UniProtKB-UniRule"/>
</dbReference>
<evidence type="ECO:0000256" key="5">
    <source>
        <dbReference type="ARBA" id="ARBA00022723"/>
    </source>
</evidence>
<dbReference type="CDD" id="cd02393">
    <property type="entry name" value="KH-I_PNPase"/>
    <property type="match status" value="1"/>
</dbReference>
<dbReference type="GO" id="GO:0000175">
    <property type="term" value="F:3'-5'-RNA exonuclease activity"/>
    <property type="evidence" value="ECO:0007669"/>
    <property type="project" value="TreeGrafter"/>
</dbReference>
<organism evidence="10 11">
    <name type="scientific">Candidatus Bipolaricaulis anaerobius</name>
    <dbReference type="NCBI Taxonomy" id="2026885"/>
    <lineage>
        <taxon>Bacteria</taxon>
        <taxon>Candidatus Bipolaricaulota</taxon>
        <taxon>Candidatus Bipolaricaulia</taxon>
        <taxon>Candidatus Bipolaricaulales</taxon>
        <taxon>Candidatus Bipolaricaulaceae</taxon>
        <taxon>Candidatus Bipolaricaulis</taxon>
    </lineage>
</organism>
<comment type="function">
    <text evidence="8">Involved in mRNA degradation. Catalyzes the phosphorolysis of single-stranded polyribonucleotides processively in the 3'- to 5'-direction.</text>
</comment>
<dbReference type="GO" id="GO:0000287">
    <property type="term" value="F:magnesium ion binding"/>
    <property type="evidence" value="ECO:0007669"/>
    <property type="project" value="UniProtKB-UniRule"/>
</dbReference>
<dbReference type="PIRSF" id="PIRSF005499">
    <property type="entry name" value="PNPase"/>
    <property type="match status" value="1"/>
</dbReference>
<dbReference type="InterPro" id="IPR036612">
    <property type="entry name" value="KH_dom_type_1_sf"/>
</dbReference>
<keyword evidence="6 8" id="KW-0460">Magnesium</keyword>
<dbReference type="SUPFAM" id="SSF54791">
    <property type="entry name" value="Eukaryotic type KH-domain (KH-domain type I)"/>
    <property type="match status" value="1"/>
</dbReference>
<evidence type="ECO:0000256" key="6">
    <source>
        <dbReference type="ARBA" id="ARBA00022842"/>
    </source>
</evidence>
<dbReference type="InterPro" id="IPR004087">
    <property type="entry name" value="KH_dom"/>
</dbReference>
<dbReference type="EC" id="2.7.7.8" evidence="8"/>
<dbReference type="InterPro" id="IPR036345">
    <property type="entry name" value="ExoRNase_PH_dom2_sf"/>
</dbReference>
<evidence type="ECO:0000256" key="7">
    <source>
        <dbReference type="ARBA" id="ARBA00022884"/>
    </source>
</evidence>
<dbReference type="PROSITE" id="PS50126">
    <property type="entry name" value="S1"/>
    <property type="match status" value="2"/>
</dbReference>
<accession>A0A2X3K4X4</accession>
<dbReference type="PANTHER" id="PTHR11252:SF0">
    <property type="entry name" value="POLYRIBONUCLEOTIDE NUCLEOTIDYLTRANSFERASE 1, MITOCHONDRIAL"/>
    <property type="match status" value="1"/>
</dbReference>
<dbReference type="KEGG" id="bana:BARAN1_0282"/>
<dbReference type="InterPro" id="IPR020568">
    <property type="entry name" value="Ribosomal_Su5_D2-typ_SF"/>
</dbReference>
<dbReference type="Pfam" id="PF03726">
    <property type="entry name" value="PNPase"/>
    <property type="match status" value="1"/>
</dbReference>
<evidence type="ECO:0000259" key="9">
    <source>
        <dbReference type="PROSITE" id="PS50126"/>
    </source>
</evidence>
<dbReference type="GO" id="GO:0006396">
    <property type="term" value="P:RNA processing"/>
    <property type="evidence" value="ECO:0007669"/>
    <property type="project" value="InterPro"/>
</dbReference>
<dbReference type="NCBIfam" id="TIGR03591">
    <property type="entry name" value="polynuc_phos"/>
    <property type="match status" value="1"/>
</dbReference>
<dbReference type="Gene3D" id="3.30.230.70">
    <property type="entry name" value="GHMP Kinase, N-terminal domain"/>
    <property type="match status" value="2"/>
</dbReference>
<feature type="binding site" evidence="8">
    <location>
        <position position="490"/>
    </location>
    <ligand>
        <name>Mg(2+)</name>
        <dbReference type="ChEBI" id="CHEBI:18420"/>
    </ligand>
</feature>
<dbReference type="PANTHER" id="PTHR11252">
    <property type="entry name" value="POLYRIBONUCLEOTIDE NUCLEOTIDYLTRANSFERASE"/>
    <property type="match status" value="1"/>
</dbReference>
<keyword evidence="2 8" id="KW-0963">Cytoplasm</keyword>
<name>A0A2X3K4X4_9BACT</name>
<evidence type="ECO:0000256" key="1">
    <source>
        <dbReference type="ARBA" id="ARBA00007404"/>
    </source>
</evidence>
<dbReference type="SUPFAM" id="SSF55666">
    <property type="entry name" value="Ribonuclease PH domain 2-like"/>
    <property type="match status" value="2"/>
</dbReference>
<dbReference type="AlphaFoldDB" id="A0A2X3K4X4"/>
<dbReference type="SMART" id="SM00316">
    <property type="entry name" value="S1"/>
    <property type="match status" value="2"/>
</dbReference>
<feature type="binding site" evidence="8">
    <location>
        <position position="496"/>
    </location>
    <ligand>
        <name>Mg(2+)</name>
        <dbReference type="ChEBI" id="CHEBI:18420"/>
    </ligand>
</feature>
<dbReference type="EMBL" id="LS483254">
    <property type="protein sequence ID" value="SQD92307.1"/>
    <property type="molecule type" value="Genomic_DNA"/>
</dbReference>
<dbReference type="FunFam" id="3.30.230.70:FF:000001">
    <property type="entry name" value="Polyribonucleotide nucleotidyltransferase"/>
    <property type="match status" value="1"/>
</dbReference>
<dbReference type="InterPro" id="IPR003029">
    <property type="entry name" value="S1_domain"/>
</dbReference>
<dbReference type="InterPro" id="IPR015847">
    <property type="entry name" value="ExoRNase_PH_dom2"/>
</dbReference>
<keyword evidence="3 8" id="KW-0808">Transferase</keyword>
<keyword evidence="11" id="KW-1185">Reference proteome</keyword>
<dbReference type="FunFam" id="3.30.230.70:FF:000002">
    <property type="entry name" value="Polyribonucleotide nucleotidyltransferase"/>
    <property type="match status" value="1"/>
</dbReference>
<keyword evidence="7 8" id="KW-0694">RNA-binding</keyword>
<dbReference type="Gene3D" id="3.30.1370.10">
    <property type="entry name" value="K Homology domain, type 1"/>
    <property type="match status" value="1"/>
</dbReference>
<dbReference type="InterPro" id="IPR012162">
    <property type="entry name" value="PNPase"/>
</dbReference>
<dbReference type="OrthoDB" id="9804305at2"/>
<evidence type="ECO:0000256" key="2">
    <source>
        <dbReference type="ARBA" id="ARBA00022490"/>
    </source>
</evidence>